<dbReference type="PATRIC" id="fig|1348657.5.peg.3065"/>
<keyword evidence="1 3" id="KW-0315">Glutamine amidotransferase</keyword>
<comment type="caution">
    <text evidence="3">The sequence shown here is derived from an EMBL/GenBank/DDBJ whole genome shotgun (WGS) entry which is preliminary data.</text>
</comment>
<dbReference type="PANTHER" id="PTHR42824:SF1">
    <property type="entry name" value="GLUTAMINE AMIDOTRANSFERASE YAFJ-RELATED"/>
    <property type="match status" value="1"/>
</dbReference>
<dbReference type="eggNOG" id="COG0121">
    <property type="taxonomic scope" value="Bacteria"/>
</dbReference>
<evidence type="ECO:0000313" key="3">
    <source>
        <dbReference type="EMBL" id="EPZ14511.1"/>
    </source>
</evidence>
<dbReference type="InterPro" id="IPR017932">
    <property type="entry name" value="GATase_2_dom"/>
</dbReference>
<dbReference type="AlphaFoldDB" id="S9ZIW1"/>
<proteinExistence type="predicted"/>
<sequence length="274" mass="30418">MCQLLGMNCNVPTDICFSFAGFRARGGLTDHHRDGWGIAFFEGKGVRIFVDPSPSADSPVAELVKHYPIRSLNVIAHIRKATQGEVRLENTHPFQRELWGRYWIFAHNGNLNGFAPRLSGRFLPVGTTDSELAFCHILDHLAQRFPQGTQDIAELHGALREMALEIGAQGEFNFLLSDGDKLFAHSSSRLCYIVRKAPFALAHLADEDLTVDFNELTTPLDRVAIIATTPLTDNERWTQIAPGNLFAFHDGEAVAMSTTQTVAQDYPRRNAADA</sequence>
<accession>S9ZIW1</accession>
<evidence type="ECO:0000256" key="1">
    <source>
        <dbReference type="ARBA" id="ARBA00022962"/>
    </source>
</evidence>
<dbReference type="SUPFAM" id="SSF56235">
    <property type="entry name" value="N-terminal nucleophile aminohydrolases (Ntn hydrolases)"/>
    <property type="match status" value="1"/>
</dbReference>
<dbReference type="InterPro" id="IPR029055">
    <property type="entry name" value="Ntn_hydrolases_N"/>
</dbReference>
<name>S9ZIW1_9RHOO</name>
<dbReference type="GO" id="GO:0016740">
    <property type="term" value="F:transferase activity"/>
    <property type="evidence" value="ECO:0007669"/>
    <property type="project" value="UniProtKB-KW"/>
</dbReference>
<dbReference type="STRING" id="1348657.M622_05880"/>
<dbReference type="InterPro" id="IPR026869">
    <property type="entry name" value="EgtC-like"/>
</dbReference>
<evidence type="ECO:0000313" key="4">
    <source>
        <dbReference type="Proteomes" id="UP000015455"/>
    </source>
</evidence>
<dbReference type="Proteomes" id="UP000015455">
    <property type="component" value="Unassembled WGS sequence"/>
</dbReference>
<reference evidence="3 4" key="1">
    <citation type="submission" date="2013-06" db="EMBL/GenBank/DDBJ databases">
        <title>Draft genome sequence of Thauera terpenica.</title>
        <authorList>
            <person name="Liu B."/>
            <person name="Frostegard A.H."/>
            <person name="Shapleigh J.P."/>
        </authorList>
    </citation>
    <scope>NUCLEOTIDE SEQUENCE [LARGE SCALE GENOMIC DNA]</scope>
    <source>
        <strain evidence="3 4">58Eu</strain>
    </source>
</reference>
<organism evidence="3 4">
    <name type="scientific">Thauera terpenica 58Eu</name>
    <dbReference type="NCBI Taxonomy" id="1348657"/>
    <lineage>
        <taxon>Bacteria</taxon>
        <taxon>Pseudomonadati</taxon>
        <taxon>Pseudomonadota</taxon>
        <taxon>Betaproteobacteria</taxon>
        <taxon>Rhodocyclales</taxon>
        <taxon>Zoogloeaceae</taxon>
        <taxon>Thauera</taxon>
    </lineage>
</organism>
<keyword evidence="3" id="KW-0808">Transferase</keyword>
<dbReference type="EMBL" id="ATJV01000081">
    <property type="protein sequence ID" value="EPZ14511.1"/>
    <property type="molecule type" value="Genomic_DNA"/>
</dbReference>
<dbReference type="PROSITE" id="PS51278">
    <property type="entry name" value="GATASE_TYPE_2"/>
    <property type="match status" value="1"/>
</dbReference>
<dbReference type="OrthoDB" id="321954at2"/>
<gene>
    <name evidence="3" type="ORF">M622_05880</name>
</gene>
<evidence type="ECO:0000259" key="2">
    <source>
        <dbReference type="PROSITE" id="PS51278"/>
    </source>
</evidence>
<feature type="domain" description="Glutamine amidotransferase type-2" evidence="2">
    <location>
        <begin position="2"/>
        <end position="251"/>
    </location>
</feature>
<dbReference type="Pfam" id="PF13230">
    <property type="entry name" value="GATase_4"/>
    <property type="match status" value="1"/>
</dbReference>
<dbReference type="Gene3D" id="3.60.20.10">
    <property type="entry name" value="Glutamine Phosphoribosylpyrophosphate, subunit 1, domain 1"/>
    <property type="match status" value="1"/>
</dbReference>
<keyword evidence="4" id="KW-1185">Reference proteome</keyword>
<dbReference type="PANTHER" id="PTHR42824">
    <property type="entry name" value="GLUTAMINE AMIDOTRANSFERASE"/>
    <property type="match status" value="1"/>
</dbReference>
<dbReference type="CDD" id="cd01908">
    <property type="entry name" value="YafJ"/>
    <property type="match status" value="1"/>
</dbReference>
<protein>
    <submittedName>
        <fullName evidence="3">Glutamine amidotransferase</fullName>
    </submittedName>
</protein>
<dbReference type="RefSeq" id="WP_021250465.1">
    <property type="nucleotide sequence ID" value="NZ_ATJV01000081.1"/>
</dbReference>